<dbReference type="InterPro" id="IPR000620">
    <property type="entry name" value="EamA_dom"/>
</dbReference>
<feature type="transmembrane region" description="Helical" evidence="3">
    <location>
        <begin position="156"/>
        <end position="174"/>
    </location>
</feature>
<comment type="similarity">
    <text evidence="1">Belongs to the EamA transporter family.</text>
</comment>
<feature type="region of interest" description="Disordered" evidence="2">
    <location>
        <begin position="294"/>
        <end position="357"/>
    </location>
</feature>
<protein>
    <submittedName>
        <fullName evidence="5">Inner membrane transporter RhtA</fullName>
    </submittedName>
</protein>
<feature type="transmembrane region" description="Helical" evidence="3">
    <location>
        <begin position="214"/>
        <end position="234"/>
    </location>
</feature>
<organism evidence="5 6">
    <name type="scientific">Allostreptomyces psammosilenae</name>
    <dbReference type="NCBI Taxonomy" id="1892865"/>
    <lineage>
        <taxon>Bacteria</taxon>
        <taxon>Bacillati</taxon>
        <taxon>Actinomycetota</taxon>
        <taxon>Actinomycetes</taxon>
        <taxon>Kitasatosporales</taxon>
        <taxon>Streptomycetaceae</taxon>
        <taxon>Allostreptomyces</taxon>
    </lineage>
</organism>
<evidence type="ECO:0000313" key="6">
    <source>
        <dbReference type="Proteomes" id="UP000567795"/>
    </source>
</evidence>
<keyword evidence="6" id="KW-1185">Reference proteome</keyword>
<dbReference type="RefSeq" id="WP_312892508.1">
    <property type="nucleotide sequence ID" value="NZ_JACBZD010000001.1"/>
</dbReference>
<dbReference type="Proteomes" id="UP000567795">
    <property type="component" value="Unassembled WGS sequence"/>
</dbReference>
<evidence type="ECO:0000256" key="1">
    <source>
        <dbReference type="ARBA" id="ARBA00007362"/>
    </source>
</evidence>
<keyword evidence="3" id="KW-1133">Transmembrane helix</keyword>
<sequence>MTAPRSRLPLLAVRTGPASGALLMIASMLTLQTGSALATHLFDAVGPAGTAWLRISWAAVFLAVFTWRPLARELRGASRADLGAAVLLGAVSAGMTLCYSEAVARVPLGTATAVEFTGPLLVAVLAMRRRQELLWIVLAATGLLCLTRPWQGGGDAVGLLFAAGAALCWALFVLTTQVVGDRFSGVNGLTVAMAAASLVALPFGAPPVLSEPDLGVIAAAAGIAVLMPLLPYALEMEALRRLTRTAYGTVAGLEPAIATLIGLVVLAQAPGPAQALGTLLVVVAGIGAARGGRRERAGTVVRSHEPAAGQSSAAGTPAAPGPSAPARSASTRPAPAPVSPAAASPGAERRAGDRSPG</sequence>
<dbReference type="PANTHER" id="PTHR22911">
    <property type="entry name" value="ACYL-MALONYL CONDENSING ENZYME-RELATED"/>
    <property type="match status" value="1"/>
</dbReference>
<dbReference type="GO" id="GO:0015565">
    <property type="term" value="F:threonine efflux transmembrane transporter activity"/>
    <property type="evidence" value="ECO:0007669"/>
    <property type="project" value="TreeGrafter"/>
</dbReference>
<name>A0A852ZQX2_9ACTN</name>
<dbReference type="Pfam" id="PF00892">
    <property type="entry name" value="EamA"/>
    <property type="match status" value="2"/>
</dbReference>
<reference evidence="5 6" key="1">
    <citation type="submission" date="2020-07" db="EMBL/GenBank/DDBJ databases">
        <title>Sequencing the genomes of 1000 actinobacteria strains.</title>
        <authorList>
            <person name="Klenk H.-P."/>
        </authorList>
    </citation>
    <scope>NUCLEOTIDE SEQUENCE [LARGE SCALE GENOMIC DNA]</scope>
    <source>
        <strain evidence="5 6">DSM 42178</strain>
    </source>
</reference>
<evidence type="ECO:0000259" key="4">
    <source>
        <dbReference type="Pfam" id="PF00892"/>
    </source>
</evidence>
<feature type="transmembrane region" description="Helical" evidence="3">
    <location>
        <begin position="12"/>
        <end position="31"/>
    </location>
</feature>
<feature type="transmembrane region" description="Helical" evidence="3">
    <location>
        <begin position="82"/>
        <end position="102"/>
    </location>
</feature>
<keyword evidence="3" id="KW-0812">Transmembrane</keyword>
<feature type="domain" description="EamA" evidence="4">
    <location>
        <begin position="158"/>
        <end position="284"/>
    </location>
</feature>
<evidence type="ECO:0000313" key="5">
    <source>
        <dbReference type="EMBL" id="NYI04846.1"/>
    </source>
</evidence>
<dbReference type="EMBL" id="JACBZD010000001">
    <property type="protein sequence ID" value="NYI04846.1"/>
    <property type="molecule type" value="Genomic_DNA"/>
</dbReference>
<feature type="domain" description="EamA" evidence="4">
    <location>
        <begin position="19"/>
        <end position="143"/>
    </location>
</feature>
<feature type="compositionally biased region" description="Low complexity" evidence="2">
    <location>
        <begin position="306"/>
        <end position="318"/>
    </location>
</feature>
<feature type="transmembrane region" description="Helical" evidence="3">
    <location>
        <begin position="246"/>
        <end position="267"/>
    </location>
</feature>
<feature type="transmembrane region" description="Helical" evidence="3">
    <location>
        <begin position="51"/>
        <end position="70"/>
    </location>
</feature>
<gene>
    <name evidence="5" type="ORF">FHU37_001789</name>
</gene>
<comment type="caution">
    <text evidence="5">The sequence shown here is derived from an EMBL/GenBank/DDBJ whole genome shotgun (WGS) entry which is preliminary data.</text>
</comment>
<feature type="transmembrane region" description="Helical" evidence="3">
    <location>
        <begin position="108"/>
        <end position="126"/>
    </location>
</feature>
<dbReference type="PANTHER" id="PTHR22911:SF37">
    <property type="entry name" value="THREONINE_HOMOSERINE EXPORTER RHTA"/>
    <property type="match status" value="1"/>
</dbReference>
<keyword evidence="3" id="KW-0472">Membrane</keyword>
<evidence type="ECO:0000256" key="3">
    <source>
        <dbReference type="SAM" id="Phobius"/>
    </source>
</evidence>
<dbReference type="InterPro" id="IPR037185">
    <property type="entry name" value="EmrE-like"/>
</dbReference>
<accession>A0A852ZQX2</accession>
<proteinExistence type="inferred from homology"/>
<feature type="compositionally biased region" description="Basic and acidic residues" evidence="2">
    <location>
        <begin position="294"/>
        <end position="305"/>
    </location>
</feature>
<evidence type="ECO:0000256" key="2">
    <source>
        <dbReference type="SAM" id="MobiDB-lite"/>
    </source>
</evidence>
<dbReference type="AlphaFoldDB" id="A0A852ZQX2"/>
<feature type="compositionally biased region" description="Basic and acidic residues" evidence="2">
    <location>
        <begin position="347"/>
        <end position="357"/>
    </location>
</feature>
<feature type="transmembrane region" description="Helical" evidence="3">
    <location>
        <begin position="133"/>
        <end position="150"/>
    </location>
</feature>
<feature type="compositionally biased region" description="Low complexity" evidence="2">
    <location>
        <begin position="324"/>
        <end position="346"/>
    </location>
</feature>
<dbReference type="SUPFAM" id="SSF103481">
    <property type="entry name" value="Multidrug resistance efflux transporter EmrE"/>
    <property type="match status" value="2"/>
</dbReference>
<feature type="transmembrane region" description="Helical" evidence="3">
    <location>
        <begin position="273"/>
        <end position="292"/>
    </location>
</feature>
<feature type="transmembrane region" description="Helical" evidence="3">
    <location>
        <begin position="186"/>
        <end position="208"/>
    </location>
</feature>
<dbReference type="GO" id="GO:0005886">
    <property type="term" value="C:plasma membrane"/>
    <property type="evidence" value="ECO:0007669"/>
    <property type="project" value="TreeGrafter"/>
</dbReference>